<organism evidence="2 3">
    <name type="scientific">Sporomusa malonica</name>
    <dbReference type="NCBI Taxonomy" id="112901"/>
    <lineage>
        <taxon>Bacteria</taxon>
        <taxon>Bacillati</taxon>
        <taxon>Bacillota</taxon>
        <taxon>Negativicutes</taxon>
        <taxon>Selenomonadales</taxon>
        <taxon>Sporomusaceae</taxon>
        <taxon>Sporomusa</taxon>
    </lineage>
</organism>
<accession>A0A1W2EX76</accession>
<dbReference type="STRING" id="112901.SAMN04488500_13321"/>
<keyword evidence="1" id="KW-0732">Signal</keyword>
<dbReference type="OrthoDB" id="1683176at2"/>
<dbReference type="Proteomes" id="UP000192738">
    <property type="component" value="Unassembled WGS sequence"/>
</dbReference>
<protein>
    <submittedName>
        <fullName evidence="2">Uncharacterized protein</fullName>
    </submittedName>
</protein>
<evidence type="ECO:0000256" key="1">
    <source>
        <dbReference type="SAM" id="SignalP"/>
    </source>
</evidence>
<sequence>MQKLIHKVVVTLLLSMMIMLYPSSVLAADFSFNVNIMRQDGATCGELWFNDKLVWRLALLSDGAKPVSSGFSGTNTTLVIPDIVHGMFVVKVE</sequence>
<feature type="chain" id="PRO_5012619359" evidence="1">
    <location>
        <begin position="28"/>
        <end position="93"/>
    </location>
</feature>
<feature type="signal peptide" evidence="1">
    <location>
        <begin position="1"/>
        <end position="27"/>
    </location>
</feature>
<reference evidence="2 3" key="1">
    <citation type="submission" date="2017-04" db="EMBL/GenBank/DDBJ databases">
        <authorList>
            <person name="Afonso C.L."/>
            <person name="Miller P.J."/>
            <person name="Scott M.A."/>
            <person name="Spackman E."/>
            <person name="Goraichik I."/>
            <person name="Dimitrov K.M."/>
            <person name="Suarez D.L."/>
            <person name="Swayne D.E."/>
        </authorList>
    </citation>
    <scope>NUCLEOTIDE SEQUENCE [LARGE SCALE GENOMIC DNA]</scope>
    <source>
        <strain evidence="2 3">DSM 5090</strain>
    </source>
</reference>
<dbReference type="AlphaFoldDB" id="A0A1W2EX76"/>
<dbReference type="RefSeq" id="WP_084578317.1">
    <property type="nucleotide sequence ID" value="NZ_CP155572.1"/>
</dbReference>
<gene>
    <name evidence="2" type="ORF">SAMN04488500_13321</name>
</gene>
<evidence type="ECO:0000313" key="3">
    <source>
        <dbReference type="Proteomes" id="UP000192738"/>
    </source>
</evidence>
<proteinExistence type="predicted"/>
<evidence type="ECO:0000313" key="2">
    <source>
        <dbReference type="EMBL" id="SMD14230.1"/>
    </source>
</evidence>
<keyword evidence="3" id="KW-1185">Reference proteome</keyword>
<dbReference type="EMBL" id="FWXI01000033">
    <property type="protein sequence ID" value="SMD14230.1"/>
    <property type="molecule type" value="Genomic_DNA"/>
</dbReference>
<name>A0A1W2EX76_9FIRM</name>